<dbReference type="NCBIfam" id="TIGR03128">
    <property type="entry name" value="RuMP_HxlA"/>
    <property type="match status" value="1"/>
</dbReference>
<dbReference type="AlphaFoldDB" id="A0A660CAG1"/>
<evidence type="ECO:0000256" key="4">
    <source>
        <dbReference type="ARBA" id="ARBA00012890"/>
    </source>
</evidence>
<dbReference type="EMBL" id="VLJV01000001">
    <property type="protein sequence ID" value="TWH20548.1"/>
    <property type="molecule type" value="Genomic_DNA"/>
</dbReference>
<sequence>MRLQVAMDVLDLPSALTLAGQVAEYVDVLELGTPLVKSAGISAVSAVKAAHPDKLVFADLKTADAGELEAGLAFEAGADLVTVMGVADDDTIRGAVAAGAKYGKSVVADMIAVTEGRVGRIREVAKLGVSFVEIHAGLDEQARPDYTIEKLLDDGREAGVPFSIAGGVGPDTIGAVRQAGATVAVAGSAIYNAPDPAEAASQLRKRANT</sequence>
<dbReference type="InterPro" id="IPR011060">
    <property type="entry name" value="RibuloseP-bd_barrel"/>
</dbReference>
<evidence type="ECO:0000256" key="5">
    <source>
        <dbReference type="ARBA" id="ARBA00023239"/>
    </source>
</evidence>
<dbReference type="Pfam" id="PF00215">
    <property type="entry name" value="OMPdecase"/>
    <property type="match status" value="1"/>
</dbReference>
<organism evidence="8 9">
    <name type="scientific">Prauserella rugosa</name>
    <dbReference type="NCBI Taxonomy" id="43354"/>
    <lineage>
        <taxon>Bacteria</taxon>
        <taxon>Bacillati</taxon>
        <taxon>Actinomycetota</taxon>
        <taxon>Actinomycetes</taxon>
        <taxon>Pseudonocardiales</taxon>
        <taxon>Pseudonocardiaceae</taxon>
        <taxon>Prauserella</taxon>
    </lineage>
</organism>
<dbReference type="GO" id="GO:0019854">
    <property type="term" value="P:L-ascorbic acid catabolic process"/>
    <property type="evidence" value="ECO:0007669"/>
    <property type="project" value="TreeGrafter"/>
</dbReference>
<evidence type="ECO:0000256" key="6">
    <source>
        <dbReference type="ARBA" id="ARBA00023277"/>
    </source>
</evidence>
<reference evidence="8 9" key="1">
    <citation type="submission" date="2019-07" db="EMBL/GenBank/DDBJ databases">
        <title>R&amp;d 2014.</title>
        <authorList>
            <person name="Klenk H.-P."/>
        </authorList>
    </citation>
    <scope>NUCLEOTIDE SEQUENCE [LARGE SCALE GENOMIC DNA]</scope>
    <source>
        <strain evidence="8 9">DSM 43194</strain>
    </source>
</reference>
<dbReference type="GO" id="GO:0033982">
    <property type="term" value="F:3-dehydro-L-gulonate-6-phosphate decarboxylase activity"/>
    <property type="evidence" value="ECO:0007669"/>
    <property type="project" value="TreeGrafter"/>
</dbReference>
<dbReference type="GO" id="GO:0006207">
    <property type="term" value="P:'de novo' pyrimidine nucleobase biosynthetic process"/>
    <property type="evidence" value="ECO:0007669"/>
    <property type="project" value="InterPro"/>
</dbReference>
<gene>
    <name evidence="8" type="ORF">JD82_02394</name>
</gene>
<evidence type="ECO:0000256" key="3">
    <source>
        <dbReference type="ARBA" id="ARBA00006350"/>
    </source>
</evidence>
<keyword evidence="6" id="KW-0119">Carbohydrate metabolism</keyword>
<comment type="pathway">
    <text evidence="2">One-carbon metabolism; formaldehyde assimilation via RuMP pathway; D-fructose 6-phosphate from D-ribulose 5-phosphate and formaldehyde: step 1/2.</text>
</comment>
<dbReference type="PANTHER" id="PTHR35039">
    <property type="entry name" value="3-KETO-L-GULONATE-6-PHOSPHATE DECARBOXYLASE SGBH-RELATED"/>
    <property type="match status" value="1"/>
</dbReference>
<feature type="domain" description="Orotidine 5'-phosphate decarboxylase" evidence="7">
    <location>
        <begin position="2"/>
        <end position="203"/>
    </location>
</feature>
<dbReference type="InterPro" id="IPR013785">
    <property type="entry name" value="Aldolase_TIM"/>
</dbReference>
<comment type="caution">
    <text evidence="8">The sequence shown here is derived from an EMBL/GenBank/DDBJ whole genome shotgun (WGS) entry which is preliminary data.</text>
</comment>
<keyword evidence="9" id="KW-1185">Reference proteome</keyword>
<dbReference type="Gene3D" id="3.20.20.70">
    <property type="entry name" value="Aldolase class I"/>
    <property type="match status" value="1"/>
</dbReference>
<evidence type="ECO:0000259" key="7">
    <source>
        <dbReference type="SMART" id="SM00934"/>
    </source>
</evidence>
<dbReference type="SUPFAM" id="SSF51366">
    <property type="entry name" value="Ribulose-phoshate binding barrel"/>
    <property type="match status" value="1"/>
</dbReference>
<evidence type="ECO:0000313" key="8">
    <source>
        <dbReference type="EMBL" id="TWH20548.1"/>
    </source>
</evidence>
<dbReference type="FunFam" id="3.20.20.70:FF:000022">
    <property type="entry name" value="3-keto-L-gulonate-6-phosphate decarboxylase UlaD"/>
    <property type="match status" value="1"/>
</dbReference>
<evidence type="ECO:0000256" key="2">
    <source>
        <dbReference type="ARBA" id="ARBA00005014"/>
    </source>
</evidence>
<proteinExistence type="inferred from homology"/>
<dbReference type="InterPro" id="IPR017553">
    <property type="entry name" value="3-hexulose-6-phosphate_synth"/>
</dbReference>
<dbReference type="CDD" id="cd04726">
    <property type="entry name" value="KGPDC_HPS"/>
    <property type="match status" value="1"/>
</dbReference>
<protein>
    <recommendedName>
        <fullName evidence="4">3-hexulose-6-phosphate synthase</fullName>
        <ecNumber evidence="4">4.1.2.43</ecNumber>
    </recommendedName>
</protein>
<evidence type="ECO:0000313" key="9">
    <source>
        <dbReference type="Proteomes" id="UP000317303"/>
    </source>
</evidence>
<dbReference type="InterPro" id="IPR001754">
    <property type="entry name" value="OMPdeCOase_dom"/>
</dbReference>
<dbReference type="PANTHER" id="PTHR35039:SF3">
    <property type="entry name" value="3-KETO-L-GULONATE-6-PHOSPHATE DECARBOXYLASE SGBH-RELATED"/>
    <property type="match status" value="1"/>
</dbReference>
<dbReference type="GO" id="GO:0043801">
    <property type="term" value="F:hexulose-6-phosphate synthase activity"/>
    <property type="evidence" value="ECO:0007669"/>
    <property type="project" value="UniProtKB-EC"/>
</dbReference>
<comment type="catalytic activity">
    <reaction evidence="1">
        <text>D-ribulose 5-phosphate + formaldehyde = D-arabino-hex-3-ulose 6-phosphate</text>
        <dbReference type="Rhea" id="RHEA:25201"/>
        <dbReference type="ChEBI" id="CHEBI:16842"/>
        <dbReference type="ChEBI" id="CHEBI:58121"/>
        <dbReference type="ChEBI" id="CHEBI:58542"/>
        <dbReference type="EC" id="4.1.2.43"/>
    </reaction>
</comment>
<dbReference type="SMART" id="SM00934">
    <property type="entry name" value="OMPdecase"/>
    <property type="match status" value="1"/>
</dbReference>
<dbReference type="GO" id="GO:0004590">
    <property type="term" value="F:orotidine-5'-phosphate decarboxylase activity"/>
    <property type="evidence" value="ECO:0007669"/>
    <property type="project" value="InterPro"/>
</dbReference>
<keyword evidence="5" id="KW-0456">Lyase</keyword>
<evidence type="ECO:0000256" key="1">
    <source>
        <dbReference type="ARBA" id="ARBA00000718"/>
    </source>
</evidence>
<dbReference type="Proteomes" id="UP000317303">
    <property type="component" value="Unassembled WGS sequence"/>
</dbReference>
<accession>A0A660CAG1</accession>
<dbReference type="InterPro" id="IPR041710">
    <property type="entry name" value="HPS/KGPDC"/>
</dbReference>
<comment type="similarity">
    <text evidence="3">Belongs to the HPS/KGPDC family. HPS subfamily.</text>
</comment>
<name>A0A660CAG1_9PSEU</name>
<dbReference type="EC" id="4.1.2.43" evidence="4"/>